<evidence type="ECO:0000313" key="1">
    <source>
        <dbReference type="EMBL" id="CAD8151214.1"/>
    </source>
</evidence>
<keyword evidence="2" id="KW-1185">Reference proteome</keyword>
<comment type="caution">
    <text evidence="1">The sequence shown here is derived from an EMBL/GenBank/DDBJ whole genome shotgun (WGS) entry which is preliminary data.</text>
</comment>
<dbReference type="Proteomes" id="UP000683925">
    <property type="component" value="Unassembled WGS sequence"/>
</dbReference>
<organism evidence="1 2">
    <name type="scientific">Paramecium octaurelia</name>
    <dbReference type="NCBI Taxonomy" id="43137"/>
    <lineage>
        <taxon>Eukaryota</taxon>
        <taxon>Sar</taxon>
        <taxon>Alveolata</taxon>
        <taxon>Ciliophora</taxon>
        <taxon>Intramacronucleata</taxon>
        <taxon>Oligohymenophorea</taxon>
        <taxon>Peniculida</taxon>
        <taxon>Parameciidae</taxon>
        <taxon>Paramecium</taxon>
    </lineage>
</organism>
<gene>
    <name evidence="1" type="ORF">POCTA_138.1.T0240354</name>
</gene>
<accession>A0A8S1THR4</accession>
<proteinExistence type="predicted"/>
<evidence type="ECO:0000313" key="2">
    <source>
        <dbReference type="Proteomes" id="UP000683925"/>
    </source>
</evidence>
<protein>
    <submittedName>
        <fullName evidence="1">Uncharacterized protein</fullName>
    </submittedName>
</protein>
<name>A0A8S1THR4_PAROT</name>
<sequence>MTYKCHQILRNPLFNITEKLKIVEEREFTYYFIIQCLCSLHESLNKIKQVKGCIYSMIKISMCNPFHFWFANSFHSRFRNRSSQTYKVVSFELTVQIQIKYTSSNFFSLFSPFLHKILVFGNYSVKSTSILQTYFFAYKVQTYFQATLQQLIYPSISDAADRNEDST</sequence>
<reference evidence="1" key="1">
    <citation type="submission" date="2021-01" db="EMBL/GenBank/DDBJ databases">
        <authorList>
            <consortium name="Genoscope - CEA"/>
            <person name="William W."/>
        </authorList>
    </citation>
    <scope>NUCLEOTIDE SEQUENCE</scope>
</reference>
<dbReference type="AlphaFoldDB" id="A0A8S1THR4"/>
<dbReference type="EMBL" id="CAJJDP010000024">
    <property type="protein sequence ID" value="CAD8151214.1"/>
    <property type="molecule type" value="Genomic_DNA"/>
</dbReference>